<accession>A0A928Z7U7</accession>
<dbReference type="Gene3D" id="3.40.50.150">
    <property type="entry name" value="Vaccinia Virus protein VP39"/>
    <property type="match status" value="1"/>
</dbReference>
<dbReference type="PANTHER" id="PTHR34203">
    <property type="entry name" value="METHYLTRANSFERASE, FKBM FAMILY PROTEIN"/>
    <property type="match status" value="1"/>
</dbReference>
<organism evidence="2 3">
    <name type="scientific">Zarconia navalis LEGE 11467</name>
    <dbReference type="NCBI Taxonomy" id="1828826"/>
    <lineage>
        <taxon>Bacteria</taxon>
        <taxon>Bacillati</taxon>
        <taxon>Cyanobacteriota</taxon>
        <taxon>Cyanophyceae</taxon>
        <taxon>Oscillatoriophycideae</taxon>
        <taxon>Oscillatoriales</taxon>
        <taxon>Oscillatoriales incertae sedis</taxon>
        <taxon>Zarconia</taxon>
        <taxon>Zarconia navalis</taxon>
    </lineage>
</organism>
<dbReference type="Pfam" id="PF05050">
    <property type="entry name" value="Methyltransf_21"/>
    <property type="match status" value="1"/>
</dbReference>
<dbReference type="PANTHER" id="PTHR34203:SF15">
    <property type="entry name" value="SLL1173 PROTEIN"/>
    <property type="match status" value="1"/>
</dbReference>
<dbReference type="Proteomes" id="UP000621799">
    <property type="component" value="Unassembled WGS sequence"/>
</dbReference>
<name>A0A928Z7U7_9CYAN</name>
<comment type="caution">
    <text evidence="2">The sequence shown here is derived from an EMBL/GenBank/DDBJ whole genome shotgun (WGS) entry which is preliminary data.</text>
</comment>
<dbReference type="InterPro" id="IPR052514">
    <property type="entry name" value="SAM-dependent_MTase"/>
</dbReference>
<evidence type="ECO:0000313" key="2">
    <source>
        <dbReference type="EMBL" id="MBE9039849.1"/>
    </source>
</evidence>
<feature type="non-terminal residue" evidence="2">
    <location>
        <position position="203"/>
    </location>
</feature>
<dbReference type="InterPro" id="IPR029063">
    <property type="entry name" value="SAM-dependent_MTases_sf"/>
</dbReference>
<dbReference type="GO" id="GO:0032259">
    <property type="term" value="P:methylation"/>
    <property type="evidence" value="ECO:0007669"/>
    <property type="project" value="UniProtKB-KW"/>
</dbReference>
<keyword evidence="2" id="KW-0489">Methyltransferase</keyword>
<evidence type="ECO:0000259" key="1">
    <source>
        <dbReference type="Pfam" id="PF05050"/>
    </source>
</evidence>
<sequence length="203" mass="22729">MYPGKLLAPIYRNILNLSLGRGEQPLARLDSFLFDVPRSVTFSQNEETSIIIPADPHFFKYLIQSHERHISRAIEKLLKPSDIFLDIGANIGYFSGCAASVVGKTGQVFCFEPEAQNFELLQANCDRLKKQGFHCSAFQLAASSTTGTATLNLHRHSTYHTIEDSYHQLDKVEGTQIISTVTLDKWVQSQGIQKISLLKIDAE</sequence>
<gene>
    <name evidence="2" type="ORF">IQ235_03460</name>
</gene>
<dbReference type="GO" id="GO:0008168">
    <property type="term" value="F:methyltransferase activity"/>
    <property type="evidence" value="ECO:0007669"/>
    <property type="project" value="UniProtKB-KW"/>
</dbReference>
<dbReference type="EMBL" id="JADEXN010000037">
    <property type="protein sequence ID" value="MBE9039849.1"/>
    <property type="molecule type" value="Genomic_DNA"/>
</dbReference>
<evidence type="ECO:0000313" key="3">
    <source>
        <dbReference type="Proteomes" id="UP000621799"/>
    </source>
</evidence>
<dbReference type="SUPFAM" id="SSF53335">
    <property type="entry name" value="S-adenosyl-L-methionine-dependent methyltransferases"/>
    <property type="match status" value="1"/>
</dbReference>
<keyword evidence="3" id="KW-1185">Reference proteome</keyword>
<proteinExistence type="predicted"/>
<feature type="domain" description="Methyltransferase FkbM" evidence="1">
    <location>
        <begin position="86"/>
        <end position="203"/>
    </location>
</feature>
<reference evidence="2" key="1">
    <citation type="submission" date="2020-10" db="EMBL/GenBank/DDBJ databases">
        <authorList>
            <person name="Castelo-Branco R."/>
            <person name="Eusebio N."/>
            <person name="Adriana R."/>
            <person name="Vieira A."/>
            <person name="Brugerolle De Fraissinette N."/>
            <person name="Rezende De Castro R."/>
            <person name="Schneider M.P."/>
            <person name="Vasconcelos V."/>
            <person name="Leao P.N."/>
        </authorList>
    </citation>
    <scope>NUCLEOTIDE SEQUENCE</scope>
    <source>
        <strain evidence="2">LEGE 11467</strain>
    </source>
</reference>
<dbReference type="RefSeq" id="WP_264320109.1">
    <property type="nucleotide sequence ID" value="NZ_JADEXN010000037.1"/>
</dbReference>
<dbReference type="InterPro" id="IPR006342">
    <property type="entry name" value="FkbM_mtfrase"/>
</dbReference>
<dbReference type="AlphaFoldDB" id="A0A928Z7U7"/>
<keyword evidence="2" id="KW-0808">Transferase</keyword>
<protein>
    <submittedName>
        <fullName evidence="2">FkbM family methyltransferase</fullName>
    </submittedName>
</protein>
<dbReference type="NCBIfam" id="TIGR01444">
    <property type="entry name" value="fkbM_fam"/>
    <property type="match status" value="1"/>
</dbReference>